<protein>
    <submittedName>
        <fullName evidence="2">Cys-tRNA(Pro) deacylase, prolyl-tRNA editing enzyme YbaK/EbsC</fullName>
    </submittedName>
</protein>
<dbReference type="PANTHER" id="PTHR30411:SF1">
    <property type="entry name" value="CYTOPLASMIC PROTEIN"/>
    <property type="match status" value="1"/>
</dbReference>
<dbReference type="OrthoDB" id="9798760at2"/>
<dbReference type="PANTHER" id="PTHR30411">
    <property type="entry name" value="CYTOPLASMIC PROTEIN"/>
    <property type="match status" value="1"/>
</dbReference>
<name>A0A1I1YI20_9RHOB</name>
<accession>A0A1I1YI20</accession>
<keyword evidence="3" id="KW-1185">Reference proteome</keyword>
<evidence type="ECO:0000313" key="3">
    <source>
        <dbReference type="Proteomes" id="UP000325289"/>
    </source>
</evidence>
<dbReference type="CDD" id="cd04333">
    <property type="entry name" value="ProX_deacylase"/>
    <property type="match status" value="1"/>
</dbReference>
<dbReference type="AlphaFoldDB" id="A0A1I1YI20"/>
<sequence length="157" mass="16133">MSKSLKRVRAALEDAGVAPEILEVGAARTAAEAAASVGCEIDQIAKSIIYRATASGEAVLFLTAGGNRVDDDAAAALVGEPLGKADAELIRAQTGFAIGGVAPVGHINPIRAWIDPRLLDFDVVWAAAGTPRHVFAIAPGRLPDLTGAVPAEFVVKQ</sequence>
<feature type="domain" description="YbaK/aminoacyl-tRNA synthetase-associated" evidence="1">
    <location>
        <begin position="26"/>
        <end position="142"/>
    </location>
</feature>
<gene>
    <name evidence="2" type="ORF">SAMN04515678_10760</name>
</gene>
<dbReference type="SUPFAM" id="SSF55826">
    <property type="entry name" value="YbaK/ProRS associated domain"/>
    <property type="match status" value="1"/>
</dbReference>
<dbReference type="EMBL" id="FOMS01000007">
    <property type="protein sequence ID" value="SFE19197.1"/>
    <property type="molecule type" value="Genomic_DNA"/>
</dbReference>
<dbReference type="Proteomes" id="UP000325289">
    <property type="component" value="Unassembled WGS sequence"/>
</dbReference>
<dbReference type="RefSeq" id="WP_149756179.1">
    <property type="nucleotide sequence ID" value="NZ_FOMS01000007.1"/>
</dbReference>
<proteinExistence type="predicted"/>
<dbReference type="GO" id="GO:0002161">
    <property type="term" value="F:aminoacyl-tRNA deacylase activity"/>
    <property type="evidence" value="ECO:0007669"/>
    <property type="project" value="InterPro"/>
</dbReference>
<dbReference type="Pfam" id="PF04073">
    <property type="entry name" value="tRNA_edit"/>
    <property type="match status" value="1"/>
</dbReference>
<dbReference type="InterPro" id="IPR007214">
    <property type="entry name" value="YbaK/aa-tRNA-synth-assoc-dom"/>
</dbReference>
<dbReference type="Gene3D" id="3.90.960.10">
    <property type="entry name" value="YbaK/aminoacyl-tRNA synthetase-associated domain"/>
    <property type="match status" value="1"/>
</dbReference>
<evidence type="ECO:0000313" key="2">
    <source>
        <dbReference type="EMBL" id="SFE19197.1"/>
    </source>
</evidence>
<evidence type="ECO:0000259" key="1">
    <source>
        <dbReference type="Pfam" id="PF04073"/>
    </source>
</evidence>
<dbReference type="InterPro" id="IPR036754">
    <property type="entry name" value="YbaK/aa-tRNA-synt-asso_dom_sf"/>
</dbReference>
<organism evidence="2 3">
    <name type="scientific">Roseivivax sediminis</name>
    <dbReference type="NCBI Taxonomy" id="936889"/>
    <lineage>
        <taxon>Bacteria</taxon>
        <taxon>Pseudomonadati</taxon>
        <taxon>Pseudomonadota</taxon>
        <taxon>Alphaproteobacteria</taxon>
        <taxon>Rhodobacterales</taxon>
        <taxon>Roseobacteraceae</taxon>
        <taxon>Roseivivax</taxon>
    </lineage>
</organism>
<reference evidence="2 3" key="1">
    <citation type="submission" date="2016-10" db="EMBL/GenBank/DDBJ databases">
        <authorList>
            <person name="Varghese N."/>
            <person name="Submissions S."/>
        </authorList>
    </citation>
    <scope>NUCLEOTIDE SEQUENCE [LARGE SCALE GENOMIC DNA]</scope>
    <source>
        <strain evidence="3">YIM D21,KCTC 23444,ACCC 10710</strain>
    </source>
</reference>